<evidence type="ECO:0000256" key="1">
    <source>
        <dbReference type="ARBA" id="ARBA00004141"/>
    </source>
</evidence>
<evidence type="ECO:0000256" key="2">
    <source>
        <dbReference type="ARBA" id="ARBA00008066"/>
    </source>
</evidence>
<evidence type="ECO:0000313" key="10">
    <source>
        <dbReference type="Proteomes" id="UP000324241"/>
    </source>
</evidence>
<protein>
    <recommendedName>
        <fullName evidence="8">Amino acid transporter transmembrane domain-containing protein</fullName>
    </recommendedName>
</protein>
<feature type="region of interest" description="Disordered" evidence="6">
    <location>
        <begin position="1"/>
        <end position="35"/>
    </location>
</feature>
<keyword evidence="5 7" id="KW-0472">Membrane</keyword>
<dbReference type="PANTHER" id="PTHR22950:SF668">
    <property type="entry name" value="AMINO ACID TRANSPORTER (EUROFUNG)"/>
    <property type="match status" value="1"/>
</dbReference>
<feature type="transmembrane region" description="Helical" evidence="7">
    <location>
        <begin position="231"/>
        <end position="252"/>
    </location>
</feature>
<comment type="similarity">
    <text evidence="2">Belongs to the amino acid/polyamine transporter 2 family.</text>
</comment>
<dbReference type="Pfam" id="PF01490">
    <property type="entry name" value="Aa_trans"/>
    <property type="match status" value="2"/>
</dbReference>
<dbReference type="GO" id="GO:0016020">
    <property type="term" value="C:membrane"/>
    <property type="evidence" value="ECO:0007669"/>
    <property type="project" value="UniProtKB-SubCell"/>
</dbReference>
<feature type="transmembrane region" description="Helical" evidence="7">
    <location>
        <begin position="82"/>
        <end position="104"/>
    </location>
</feature>
<feature type="domain" description="Amino acid transporter transmembrane" evidence="8">
    <location>
        <begin position="112"/>
        <end position="360"/>
    </location>
</feature>
<dbReference type="VEuPathDB" id="FungiDB:EYZ11_006914"/>
<dbReference type="VEuPathDB" id="FungiDB:EYZ11_006919"/>
<dbReference type="InterPro" id="IPR013057">
    <property type="entry name" value="AA_transpt_TM"/>
</dbReference>
<organism evidence="9 10">
    <name type="scientific">Aspergillus tanneri</name>
    <dbReference type="NCBI Taxonomy" id="1220188"/>
    <lineage>
        <taxon>Eukaryota</taxon>
        <taxon>Fungi</taxon>
        <taxon>Dikarya</taxon>
        <taxon>Ascomycota</taxon>
        <taxon>Pezizomycotina</taxon>
        <taxon>Eurotiomycetes</taxon>
        <taxon>Eurotiomycetidae</taxon>
        <taxon>Eurotiales</taxon>
        <taxon>Aspergillaceae</taxon>
        <taxon>Aspergillus</taxon>
        <taxon>Aspergillus subgen. Circumdati</taxon>
    </lineage>
</organism>
<evidence type="ECO:0000256" key="5">
    <source>
        <dbReference type="ARBA" id="ARBA00023136"/>
    </source>
</evidence>
<dbReference type="PANTHER" id="PTHR22950">
    <property type="entry name" value="AMINO ACID TRANSPORTER"/>
    <property type="match status" value="1"/>
</dbReference>
<dbReference type="RefSeq" id="XP_033428203.1">
    <property type="nucleotide sequence ID" value="XM_033569397.1"/>
</dbReference>
<comment type="subcellular location">
    <subcellularLocation>
        <location evidence="1">Membrane</location>
        <topology evidence="1">Multi-pass membrane protein</topology>
    </subcellularLocation>
</comment>
<dbReference type="AlphaFoldDB" id="A0A5M9MP64"/>
<sequence>MTSLDAKDIEGVPDWRAADEAEKQLEDEKAPPALENDPFGAEEIAEVKYKTLDWWQSGILMIAETVSLGVLSLPATVASVGFVPAIILIVGLGVVATYSGYVIGQFKARYPFIHSMADAAFLSIFSAMMITMIGVGVQRPGDGKTEVVHQTSFVKGFTAVTNIAFAYCGHPAFFGFISEMKNPRDYPKSLFMLQGFEIVMYTIISAVIYNYAGKGVTSPALGSTGPILRKVSYGIAMPTIVIAGVVLGHVAIKNVYVRLFRHTDIMHKRNFRGIGAWVGLALAFWVIAWVIAEAIPVFNNLLSLVSALFASWFSFGLPGIFWLYMHWGDYFTSPKKILLTMANVGLAIIGTTICVCGLWVSGVAIHNDGSKSSFSCANNA</sequence>
<feature type="transmembrane region" description="Helical" evidence="7">
    <location>
        <begin position="190"/>
        <end position="211"/>
    </location>
</feature>
<reference evidence="9 10" key="1">
    <citation type="submission" date="2019-08" db="EMBL/GenBank/DDBJ databases">
        <title>The genome sequence of a newly discovered highly antifungal drug resistant Aspergillus species, Aspergillus tanneri NIH 1004.</title>
        <authorList>
            <person name="Mounaud S."/>
            <person name="Singh I."/>
            <person name="Joardar V."/>
            <person name="Pakala S."/>
            <person name="Pakala S."/>
            <person name="Venepally P."/>
            <person name="Chung J.K."/>
            <person name="Losada L."/>
            <person name="Nierman W.C."/>
        </authorList>
    </citation>
    <scope>NUCLEOTIDE SEQUENCE [LARGE SCALE GENOMIC DNA]</scope>
    <source>
        <strain evidence="9 10">NIH1004</strain>
    </source>
</reference>
<feature type="compositionally biased region" description="Basic and acidic residues" evidence="6">
    <location>
        <begin position="1"/>
        <end position="10"/>
    </location>
</feature>
<dbReference type="Proteomes" id="UP000324241">
    <property type="component" value="Unassembled WGS sequence"/>
</dbReference>
<dbReference type="GO" id="GO:0015179">
    <property type="term" value="F:L-amino acid transmembrane transporter activity"/>
    <property type="evidence" value="ECO:0007669"/>
    <property type="project" value="TreeGrafter"/>
</dbReference>
<accession>A0A5M9MP64</accession>
<evidence type="ECO:0000313" key="9">
    <source>
        <dbReference type="EMBL" id="KAA8648842.1"/>
    </source>
</evidence>
<feature type="transmembrane region" description="Helical" evidence="7">
    <location>
        <begin position="116"/>
        <end position="137"/>
    </location>
</feature>
<comment type="caution">
    <text evidence="9">The sequence shown here is derived from an EMBL/GenBank/DDBJ whole genome shotgun (WGS) entry which is preliminary data.</text>
</comment>
<keyword evidence="3 7" id="KW-0812">Transmembrane</keyword>
<feature type="compositionally biased region" description="Basic and acidic residues" evidence="6">
    <location>
        <begin position="16"/>
        <end position="30"/>
    </location>
</feature>
<name>A0A5M9MP64_9EURO</name>
<feature type="transmembrane region" description="Helical" evidence="7">
    <location>
        <begin position="304"/>
        <end position="325"/>
    </location>
</feature>
<proteinExistence type="inferred from homology"/>
<dbReference type="GeneID" id="54327430"/>
<feature type="transmembrane region" description="Helical" evidence="7">
    <location>
        <begin position="337"/>
        <end position="360"/>
    </location>
</feature>
<gene>
    <name evidence="9" type="ORF">ATNIH1004_004728</name>
</gene>
<evidence type="ECO:0000256" key="6">
    <source>
        <dbReference type="SAM" id="MobiDB-lite"/>
    </source>
</evidence>
<dbReference type="EMBL" id="QUQM01000003">
    <property type="protein sequence ID" value="KAA8648842.1"/>
    <property type="molecule type" value="Genomic_DNA"/>
</dbReference>
<dbReference type="OrthoDB" id="294730at2759"/>
<evidence type="ECO:0000256" key="4">
    <source>
        <dbReference type="ARBA" id="ARBA00022989"/>
    </source>
</evidence>
<keyword evidence="4 7" id="KW-1133">Transmembrane helix</keyword>
<feature type="domain" description="Amino acid transporter transmembrane" evidence="8">
    <location>
        <begin position="51"/>
        <end position="107"/>
    </location>
</feature>
<feature type="transmembrane region" description="Helical" evidence="7">
    <location>
        <begin position="58"/>
        <end position="76"/>
    </location>
</feature>
<evidence type="ECO:0000256" key="3">
    <source>
        <dbReference type="ARBA" id="ARBA00022692"/>
    </source>
</evidence>
<evidence type="ECO:0000256" key="7">
    <source>
        <dbReference type="SAM" id="Phobius"/>
    </source>
</evidence>
<feature type="transmembrane region" description="Helical" evidence="7">
    <location>
        <begin position="157"/>
        <end position="178"/>
    </location>
</feature>
<evidence type="ECO:0000259" key="8">
    <source>
        <dbReference type="Pfam" id="PF01490"/>
    </source>
</evidence>
<feature type="transmembrane region" description="Helical" evidence="7">
    <location>
        <begin position="273"/>
        <end position="292"/>
    </location>
</feature>